<organism evidence="2 3">
    <name type="scientific">Paenirhodobacter hankyongi</name>
    <dbReference type="NCBI Taxonomy" id="2294033"/>
    <lineage>
        <taxon>Bacteria</taxon>
        <taxon>Pseudomonadati</taxon>
        <taxon>Pseudomonadota</taxon>
        <taxon>Alphaproteobacteria</taxon>
        <taxon>Rhodobacterales</taxon>
        <taxon>Rhodobacter group</taxon>
        <taxon>Paenirhodobacter</taxon>
    </lineage>
</organism>
<evidence type="ECO:0000313" key="2">
    <source>
        <dbReference type="EMBL" id="RLL62686.1"/>
    </source>
</evidence>
<name>A0A421BJT1_9RHOB</name>
<reference evidence="2 3" key="1">
    <citation type="submission" date="2018-10" db="EMBL/GenBank/DDBJ databases">
        <title>Rhodobacter sp . BO-81.</title>
        <authorList>
            <person name="Im W.T."/>
        </authorList>
    </citation>
    <scope>NUCLEOTIDE SEQUENCE [LARGE SCALE GENOMIC DNA]</scope>
    <source>
        <strain evidence="2 3">BO-81</strain>
    </source>
</reference>
<gene>
    <name evidence="2" type="ORF">DYS74_16435</name>
</gene>
<sequence length="334" mass="36175">MTSAQALPPQTVHVFDAELIWVTSGANQGDAIDVPAHSIAGDVYQLERGATPLRLMLEAESGTGCQRIAPGSEVGTPGNTITVIARHVMMTPEGDTVDILLLRDEASGDLFALPLSPIAARTDYTLIEAQDDPGSARLSDLVCVAFTTGTMITMAGGAQRPIETLQAGDRVLTRDSGPQPVRLVARATLRALGSLAPVVISAGTLGNEGDLIVSPHHRIFLYRRGERRIGDTSEILVQAKHLVDGEHVWRREGGYVDYYALVFDRHEIIYAEGIPVESLMVSEATLGLLPEQLTAEIRARLPDLKHKPHFGTEAGRETVERVGRAKIFRPRNKD</sequence>
<dbReference type="Pfam" id="PF13403">
    <property type="entry name" value="Hint_2"/>
    <property type="match status" value="1"/>
</dbReference>
<evidence type="ECO:0000313" key="3">
    <source>
        <dbReference type="Proteomes" id="UP000279673"/>
    </source>
</evidence>
<dbReference type="Gene3D" id="2.170.16.10">
    <property type="entry name" value="Hedgehog/Intein (Hint) domain"/>
    <property type="match status" value="1"/>
</dbReference>
<dbReference type="Proteomes" id="UP000279673">
    <property type="component" value="Unassembled WGS sequence"/>
</dbReference>
<dbReference type="AlphaFoldDB" id="A0A421BJT1"/>
<dbReference type="RefSeq" id="WP_121534758.1">
    <property type="nucleotide sequence ID" value="NZ_RCHI01000020.1"/>
</dbReference>
<feature type="domain" description="Hedgehog/Intein (Hint)" evidence="1">
    <location>
        <begin position="145"/>
        <end position="280"/>
    </location>
</feature>
<protein>
    <recommendedName>
        <fullName evidence="1">Hedgehog/Intein (Hint) domain-containing protein</fullName>
    </recommendedName>
</protein>
<comment type="caution">
    <text evidence="2">The sequence shown here is derived from an EMBL/GenBank/DDBJ whole genome shotgun (WGS) entry which is preliminary data.</text>
</comment>
<dbReference type="SUPFAM" id="SSF51294">
    <property type="entry name" value="Hedgehog/intein (Hint) domain"/>
    <property type="match status" value="1"/>
</dbReference>
<evidence type="ECO:0000259" key="1">
    <source>
        <dbReference type="Pfam" id="PF13403"/>
    </source>
</evidence>
<proteinExistence type="predicted"/>
<keyword evidence="3" id="KW-1185">Reference proteome</keyword>
<dbReference type="EMBL" id="RCHI01000020">
    <property type="protein sequence ID" value="RLL62686.1"/>
    <property type="molecule type" value="Genomic_DNA"/>
</dbReference>
<accession>A0A421BJT1</accession>
<dbReference type="InterPro" id="IPR036844">
    <property type="entry name" value="Hint_dom_sf"/>
</dbReference>
<dbReference type="InterPro" id="IPR028992">
    <property type="entry name" value="Hedgehog/Intein_dom"/>
</dbReference>